<dbReference type="PANTHER" id="PTHR30336">
    <property type="entry name" value="INNER MEMBRANE PROTEIN, PROBABLE PERMEASE"/>
    <property type="match status" value="1"/>
</dbReference>
<dbReference type="Gene3D" id="3.40.50.620">
    <property type="entry name" value="HUPs"/>
    <property type="match status" value="1"/>
</dbReference>
<accession>A0A176S6T1</accession>
<dbReference type="GO" id="GO:0005886">
    <property type="term" value="C:plasma membrane"/>
    <property type="evidence" value="ECO:0007669"/>
    <property type="project" value="TreeGrafter"/>
</dbReference>
<dbReference type="InterPro" id="IPR051599">
    <property type="entry name" value="Cell_Envelope_Assoc"/>
</dbReference>
<dbReference type="CDD" id="cd06259">
    <property type="entry name" value="YdcF-like"/>
    <property type="match status" value="1"/>
</dbReference>
<dbReference type="Pfam" id="PF02698">
    <property type="entry name" value="DUF218"/>
    <property type="match status" value="1"/>
</dbReference>
<feature type="domain" description="DUF218" evidence="1">
    <location>
        <begin position="28"/>
        <end position="195"/>
    </location>
</feature>
<dbReference type="GO" id="GO:0043164">
    <property type="term" value="P:Gram-negative-bacterium-type cell wall biogenesis"/>
    <property type="evidence" value="ECO:0007669"/>
    <property type="project" value="TreeGrafter"/>
</dbReference>
<reference evidence="2 3" key="1">
    <citation type="submission" date="2016-05" db="EMBL/GenBank/DDBJ databases">
        <title>Single-cell genome of chain-forming Candidatus Thiomargarita nelsonii and comparison to other large sulfur-oxidizing bacteria.</title>
        <authorList>
            <person name="Winkel M."/>
            <person name="Salman V."/>
            <person name="Woyke T."/>
            <person name="Schulz-Vogt H."/>
            <person name="Richter M."/>
            <person name="Flood B."/>
            <person name="Bailey J."/>
            <person name="Amann R."/>
            <person name="Mussmann M."/>
        </authorList>
    </citation>
    <scope>NUCLEOTIDE SEQUENCE [LARGE SCALE GENOMIC DNA]</scope>
    <source>
        <strain evidence="2 3">THI036</strain>
    </source>
</reference>
<name>A0A176S6T1_9GAMM</name>
<dbReference type="AlphaFoldDB" id="A0A176S6T1"/>
<proteinExistence type="predicted"/>
<dbReference type="EMBL" id="LUTY01000261">
    <property type="protein sequence ID" value="OAD23608.1"/>
    <property type="molecule type" value="Genomic_DNA"/>
</dbReference>
<comment type="caution">
    <text evidence="2">The sequence shown here is derived from an EMBL/GenBank/DDBJ whole genome shotgun (WGS) entry which is preliminary data.</text>
</comment>
<evidence type="ECO:0000259" key="1">
    <source>
        <dbReference type="Pfam" id="PF02698"/>
    </source>
</evidence>
<dbReference type="InterPro" id="IPR014729">
    <property type="entry name" value="Rossmann-like_a/b/a_fold"/>
</dbReference>
<evidence type="ECO:0000313" key="2">
    <source>
        <dbReference type="EMBL" id="OAD23608.1"/>
    </source>
</evidence>
<gene>
    <name evidence="2" type="ORF">THIOM_000553</name>
</gene>
<sequence length="209" mass="22958">MRVTADYLSISLEREYLPVPIESSPVADALVVLGGGVATAEPPRLAPDLDKASDRVLHAARLYRAGKAPVVIVSGGGIAWQDATMPIAIAMKTILQECGVPATAIIMETKSLNTYQNVVETKRILEKQGLNRVLLVTSAWHMPRALATLRSAGINAIPSPTDFEAIDLEQRTILDWLPEVKALERTTRMIKEYLGIAVYRWRGWIKEGD</sequence>
<dbReference type="PANTHER" id="PTHR30336:SF4">
    <property type="entry name" value="ENVELOPE BIOGENESIS FACTOR ELYC"/>
    <property type="match status" value="1"/>
</dbReference>
<dbReference type="GO" id="GO:0000270">
    <property type="term" value="P:peptidoglycan metabolic process"/>
    <property type="evidence" value="ECO:0007669"/>
    <property type="project" value="TreeGrafter"/>
</dbReference>
<evidence type="ECO:0000313" key="3">
    <source>
        <dbReference type="Proteomes" id="UP000076962"/>
    </source>
</evidence>
<dbReference type="InterPro" id="IPR003848">
    <property type="entry name" value="DUF218"/>
</dbReference>
<dbReference type="Proteomes" id="UP000076962">
    <property type="component" value="Unassembled WGS sequence"/>
</dbReference>
<organism evidence="2 3">
    <name type="scientific">Candidatus Thiomargarita nelsonii</name>
    <dbReference type="NCBI Taxonomy" id="1003181"/>
    <lineage>
        <taxon>Bacteria</taxon>
        <taxon>Pseudomonadati</taxon>
        <taxon>Pseudomonadota</taxon>
        <taxon>Gammaproteobacteria</taxon>
        <taxon>Thiotrichales</taxon>
        <taxon>Thiotrichaceae</taxon>
        <taxon>Thiomargarita</taxon>
    </lineage>
</organism>
<keyword evidence="3" id="KW-1185">Reference proteome</keyword>
<protein>
    <submittedName>
        <fullName evidence="2">Protein containing DUF218</fullName>
    </submittedName>
</protein>